<keyword evidence="1" id="KW-1133">Transmembrane helix</keyword>
<accession>A0A1T4NWA1</accession>
<dbReference type="EMBL" id="FUWM01000016">
    <property type="protein sequence ID" value="SJZ83519.1"/>
    <property type="molecule type" value="Genomic_DNA"/>
</dbReference>
<gene>
    <name evidence="2" type="ORF">SAMN02745118_01955</name>
</gene>
<reference evidence="3" key="1">
    <citation type="submission" date="2017-02" db="EMBL/GenBank/DDBJ databases">
        <authorList>
            <person name="Varghese N."/>
            <person name="Submissions S."/>
        </authorList>
    </citation>
    <scope>NUCLEOTIDE SEQUENCE [LARGE SCALE GENOMIC DNA]</scope>
    <source>
        <strain evidence="3">ATCC BAA-73</strain>
    </source>
</reference>
<evidence type="ECO:0000313" key="2">
    <source>
        <dbReference type="EMBL" id="SJZ83519.1"/>
    </source>
</evidence>
<dbReference type="STRING" id="142842.SAMN02745118_01955"/>
<organism evidence="2 3">
    <name type="scientific">Selenihalanaerobacter shriftii</name>
    <dbReference type="NCBI Taxonomy" id="142842"/>
    <lineage>
        <taxon>Bacteria</taxon>
        <taxon>Bacillati</taxon>
        <taxon>Bacillota</taxon>
        <taxon>Clostridia</taxon>
        <taxon>Halanaerobiales</taxon>
        <taxon>Halobacteroidaceae</taxon>
        <taxon>Selenihalanaerobacter</taxon>
    </lineage>
</organism>
<dbReference type="AlphaFoldDB" id="A0A1T4NWA1"/>
<evidence type="ECO:0000313" key="3">
    <source>
        <dbReference type="Proteomes" id="UP000190625"/>
    </source>
</evidence>
<evidence type="ECO:0000256" key="1">
    <source>
        <dbReference type="SAM" id="Phobius"/>
    </source>
</evidence>
<protein>
    <submittedName>
        <fullName evidence="2">Uncharacterized protein</fullName>
    </submittedName>
</protein>
<keyword evidence="1" id="KW-0812">Transmembrane</keyword>
<dbReference type="Proteomes" id="UP000190625">
    <property type="component" value="Unassembled WGS sequence"/>
</dbReference>
<keyword evidence="3" id="KW-1185">Reference proteome</keyword>
<sequence length="213" mass="24632">MNKHKFLTVGIILLLIGLVVLINTEILNNNQINQFLTEILSVKIMAIILIVACLLLIIYLIIKFNIWSKILTFYKLDLNGKFILRLNLMSNSYTEITNYQKFKDKLAQFQTKYDFLKYDIDYTSSSISIELKTPQKLNIKNGEDFLKQFVNELNKMISLLSTEQIFIDLNITGEVNNLKENISFIITNQDNKVGINKNKYPNGIMSKLTHING</sequence>
<dbReference type="RefSeq" id="WP_078810393.1">
    <property type="nucleotide sequence ID" value="NZ_FUWM01000016.1"/>
</dbReference>
<proteinExistence type="predicted"/>
<name>A0A1T4NWA1_9FIRM</name>
<dbReference type="OrthoDB" id="9831642at2"/>
<keyword evidence="1" id="KW-0472">Membrane</keyword>
<feature type="transmembrane region" description="Helical" evidence="1">
    <location>
        <begin position="7"/>
        <end position="27"/>
    </location>
</feature>
<feature type="transmembrane region" description="Helical" evidence="1">
    <location>
        <begin position="39"/>
        <end position="62"/>
    </location>
</feature>